<name>A0A433VF56_9CYAN</name>
<evidence type="ECO:0000313" key="1">
    <source>
        <dbReference type="EMBL" id="RUT04720.1"/>
    </source>
</evidence>
<dbReference type="Proteomes" id="UP000271624">
    <property type="component" value="Unassembled WGS sequence"/>
</dbReference>
<dbReference type="EMBL" id="RSCL01000010">
    <property type="protein sequence ID" value="RUT04720.1"/>
    <property type="molecule type" value="Genomic_DNA"/>
</dbReference>
<organism evidence="1 2">
    <name type="scientific">Dulcicalothrix desertica PCC 7102</name>
    <dbReference type="NCBI Taxonomy" id="232991"/>
    <lineage>
        <taxon>Bacteria</taxon>
        <taxon>Bacillati</taxon>
        <taxon>Cyanobacteriota</taxon>
        <taxon>Cyanophyceae</taxon>
        <taxon>Nostocales</taxon>
        <taxon>Calotrichaceae</taxon>
        <taxon>Dulcicalothrix</taxon>
    </lineage>
</organism>
<sequence length="157" mass="17570">MTETGKIRIAKDKAELVKSLTISGGKTGAFQTYADVVVFAATLGAKHKKRVPLEGVSKKEPGPIRIEQFISMGYDVVIKLLAVVETQDVEILSPTEEELEKQRHQIFEEYANGGLEIIQNEVLGAVDYLERILLLLSYERTSKDRTDGEFDLSRFLP</sequence>
<dbReference type="RefSeq" id="WP_127082693.1">
    <property type="nucleotide sequence ID" value="NZ_RSCL01000010.1"/>
</dbReference>
<reference evidence="1" key="1">
    <citation type="submission" date="2018-12" db="EMBL/GenBank/DDBJ databases">
        <authorList>
            <person name="Will S."/>
            <person name="Neumann-Schaal M."/>
            <person name="Henke P."/>
        </authorList>
    </citation>
    <scope>NUCLEOTIDE SEQUENCE</scope>
    <source>
        <strain evidence="1">PCC 7102</strain>
    </source>
</reference>
<dbReference type="NCBIfam" id="TIGR04062">
    <property type="entry name" value="dnd_assoc_4"/>
    <property type="match status" value="1"/>
</dbReference>
<dbReference type="InterPro" id="IPR023983">
    <property type="entry name" value="DNA_S_mod_dnd_assoc_4"/>
</dbReference>
<comment type="caution">
    <text evidence="1">The sequence shown here is derived from an EMBL/GenBank/DDBJ whole genome shotgun (WGS) entry which is preliminary data.</text>
</comment>
<proteinExistence type="predicted"/>
<protein>
    <recommendedName>
        <fullName evidence="3">DNA phosphorothioation-associated protein 4</fullName>
    </recommendedName>
</protein>
<dbReference type="OrthoDB" id="3687123at2"/>
<gene>
    <name evidence="1" type="ORF">DSM106972_042890</name>
</gene>
<accession>A0A433VF56</accession>
<evidence type="ECO:0000313" key="2">
    <source>
        <dbReference type="Proteomes" id="UP000271624"/>
    </source>
</evidence>
<evidence type="ECO:0008006" key="3">
    <source>
        <dbReference type="Google" id="ProtNLM"/>
    </source>
</evidence>
<reference evidence="1" key="2">
    <citation type="journal article" date="2019" name="Genome Biol. Evol.">
        <title>Day and night: Metabolic profiles and evolutionary relationships of six axenic non-marine cyanobacteria.</title>
        <authorList>
            <person name="Will S.E."/>
            <person name="Henke P."/>
            <person name="Boedeker C."/>
            <person name="Huang S."/>
            <person name="Brinkmann H."/>
            <person name="Rohde M."/>
            <person name="Jarek M."/>
            <person name="Friedl T."/>
            <person name="Seufert S."/>
            <person name="Schumacher M."/>
            <person name="Overmann J."/>
            <person name="Neumann-Schaal M."/>
            <person name="Petersen J."/>
        </authorList>
    </citation>
    <scope>NUCLEOTIDE SEQUENCE [LARGE SCALE GENOMIC DNA]</scope>
    <source>
        <strain evidence="1">PCC 7102</strain>
    </source>
</reference>
<dbReference type="AlphaFoldDB" id="A0A433VF56"/>
<keyword evidence="2" id="KW-1185">Reference proteome</keyword>